<dbReference type="InterPro" id="IPR002645">
    <property type="entry name" value="STAS_dom"/>
</dbReference>
<gene>
    <name evidence="2" type="ORF">I4J89_20185</name>
</gene>
<dbReference type="AlphaFoldDB" id="A0A931CAX9"/>
<evidence type="ECO:0000259" key="1">
    <source>
        <dbReference type="PROSITE" id="PS50801"/>
    </source>
</evidence>
<protein>
    <submittedName>
        <fullName evidence="2">STAS domain-containing protein</fullName>
    </submittedName>
</protein>
<dbReference type="CDD" id="cd07043">
    <property type="entry name" value="STAS_anti-anti-sigma_factors"/>
    <property type="match status" value="1"/>
</dbReference>
<sequence length="79" mass="8600">MATADDFRVALRDAVTTGGVDTVVVDLAEVTFCDSSGMAVLDEMYGLASDRHITFRLVNPQKSVRRVLEILGMTSLLHT</sequence>
<accession>A0A931CAX9</accession>
<comment type="caution">
    <text evidence="2">The sequence shown here is derived from an EMBL/GenBank/DDBJ whole genome shotgun (WGS) entry which is preliminary data.</text>
</comment>
<feature type="domain" description="STAS" evidence="1">
    <location>
        <begin position="1"/>
        <end position="79"/>
    </location>
</feature>
<organism evidence="2 3">
    <name type="scientific">Actinoplanes aureus</name>
    <dbReference type="NCBI Taxonomy" id="2792083"/>
    <lineage>
        <taxon>Bacteria</taxon>
        <taxon>Bacillati</taxon>
        <taxon>Actinomycetota</taxon>
        <taxon>Actinomycetes</taxon>
        <taxon>Micromonosporales</taxon>
        <taxon>Micromonosporaceae</taxon>
        <taxon>Actinoplanes</taxon>
    </lineage>
</organism>
<dbReference type="EMBL" id="JADQTO010000009">
    <property type="protein sequence ID" value="MBG0563768.1"/>
    <property type="molecule type" value="Genomic_DNA"/>
</dbReference>
<dbReference type="InterPro" id="IPR036513">
    <property type="entry name" value="STAS_dom_sf"/>
</dbReference>
<dbReference type="PANTHER" id="PTHR33495">
    <property type="entry name" value="ANTI-SIGMA FACTOR ANTAGONIST TM_1081-RELATED-RELATED"/>
    <property type="match status" value="1"/>
</dbReference>
<keyword evidence="3" id="KW-1185">Reference proteome</keyword>
<evidence type="ECO:0000313" key="2">
    <source>
        <dbReference type="EMBL" id="MBG0563768.1"/>
    </source>
</evidence>
<evidence type="ECO:0000313" key="3">
    <source>
        <dbReference type="Proteomes" id="UP000598146"/>
    </source>
</evidence>
<dbReference type="SUPFAM" id="SSF52091">
    <property type="entry name" value="SpoIIaa-like"/>
    <property type="match status" value="1"/>
</dbReference>
<dbReference type="Pfam" id="PF13466">
    <property type="entry name" value="STAS_2"/>
    <property type="match status" value="1"/>
</dbReference>
<dbReference type="GO" id="GO:0043856">
    <property type="term" value="F:anti-sigma factor antagonist activity"/>
    <property type="evidence" value="ECO:0007669"/>
    <property type="project" value="TreeGrafter"/>
</dbReference>
<dbReference type="Gene3D" id="3.30.750.24">
    <property type="entry name" value="STAS domain"/>
    <property type="match status" value="1"/>
</dbReference>
<dbReference type="Proteomes" id="UP000598146">
    <property type="component" value="Unassembled WGS sequence"/>
</dbReference>
<dbReference type="PROSITE" id="PS50801">
    <property type="entry name" value="STAS"/>
    <property type="match status" value="1"/>
</dbReference>
<proteinExistence type="predicted"/>
<reference evidence="2" key="1">
    <citation type="submission" date="2020-11" db="EMBL/GenBank/DDBJ databases">
        <title>Isolation and identification of active actinomycetes.</title>
        <authorList>
            <person name="Sun X."/>
        </authorList>
    </citation>
    <scope>NUCLEOTIDE SEQUENCE</scope>
    <source>
        <strain evidence="2">NEAU-A11</strain>
    </source>
</reference>
<name>A0A931CAX9_9ACTN</name>
<dbReference type="PANTHER" id="PTHR33495:SF2">
    <property type="entry name" value="ANTI-SIGMA FACTOR ANTAGONIST TM_1081-RELATED"/>
    <property type="match status" value="1"/>
</dbReference>
<dbReference type="InterPro" id="IPR058548">
    <property type="entry name" value="MlaB-like_STAS"/>
</dbReference>